<dbReference type="InterPro" id="IPR036390">
    <property type="entry name" value="WH_DNA-bd_sf"/>
</dbReference>
<dbReference type="EMBL" id="CP059404">
    <property type="protein sequence ID" value="QNE88681.1"/>
    <property type="molecule type" value="Genomic_DNA"/>
</dbReference>
<dbReference type="InterPro" id="IPR011991">
    <property type="entry name" value="ArsR-like_HTH"/>
</dbReference>
<sequence length="369" mass="39127">MLTHGTAFSRPQTPAAKTIHLLRLHETMTRAELMEYTGLSQPTITRAVMALLDAGFITERPDLTRIQGRGRPTVPFELAETGWAHAGIVIGSSESFVGLFTTAGRLLRKQHLALSAADFSEADLGEHLAAALHRLLTGLPCPLVSIGLTTSELVERSWDTNGTATRLRHHFGVPTATSSVATAVLGSELHSLKTLNNPAAKSVMALLADEFVGIALSDAQGTRQLSPLPATHSELSETALSTEHTLGALQRRGIDATRISDVAADPAARGILDSRIQQLGAMSAELITQFQPNTFVIAGTAFTEDPAAPKLFADAVRQHAGVAKRPQLRMIPGSADAVVAIGRAAALDPVLREPIEVSKSSRSKVLTCA</sequence>
<dbReference type="CDD" id="cd00090">
    <property type="entry name" value="HTH_ARSR"/>
    <property type="match status" value="1"/>
</dbReference>
<organism evidence="1 2">
    <name type="scientific">Corynebacterium incognita</name>
    <dbReference type="NCBI Taxonomy" id="2754725"/>
    <lineage>
        <taxon>Bacteria</taxon>
        <taxon>Bacillati</taxon>
        <taxon>Actinomycetota</taxon>
        <taxon>Actinomycetes</taxon>
        <taxon>Mycobacteriales</taxon>
        <taxon>Corynebacteriaceae</taxon>
        <taxon>Corynebacterium</taxon>
    </lineage>
</organism>
<dbReference type="InterPro" id="IPR043129">
    <property type="entry name" value="ATPase_NBD"/>
</dbReference>
<accession>A0A7G7CM65</accession>
<dbReference type="InterPro" id="IPR036388">
    <property type="entry name" value="WH-like_DNA-bd_sf"/>
</dbReference>
<reference evidence="1 2" key="1">
    <citation type="submission" date="2020-07" db="EMBL/GenBank/DDBJ databases">
        <title>Complete genome and description of Corynebacterium incognita strain Marseille-Q3630 sp. nov.</title>
        <authorList>
            <person name="Boxberger M."/>
        </authorList>
    </citation>
    <scope>NUCLEOTIDE SEQUENCE [LARGE SCALE GENOMIC DNA]</scope>
    <source>
        <strain evidence="1 2">Marseille-Q3630</strain>
    </source>
</reference>
<dbReference type="Gene3D" id="1.10.10.10">
    <property type="entry name" value="Winged helix-like DNA-binding domain superfamily/Winged helix DNA-binding domain"/>
    <property type="match status" value="1"/>
</dbReference>
<protein>
    <submittedName>
        <fullName evidence="1">Winged helix-turn-helix transcriptional regulator</fullName>
    </submittedName>
</protein>
<dbReference type="SUPFAM" id="SSF46785">
    <property type="entry name" value="Winged helix' DNA-binding domain"/>
    <property type="match status" value="1"/>
</dbReference>
<proteinExistence type="predicted"/>
<dbReference type="KEGG" id="cik:H0194_06090"/>
<dbReference type="Proteomes" id="UP000515743">
    <property type="component" value="Chromosome"/>
</dbReference>
<keyword evidence="2" id="KW-1185">Reference proteome</keyword>
<name>A0A7G7CM65_9CORY</name>
<dbReference type="AlphaFoldDB" id="A0A7G7CM65"/>
<gene>
    <name evidence="1" type="ORF">H0194_06090</name>
</gene>
<evidence type="ECO:0000313" key="2">
    <source>
        <dbReference type="Proteomes" id="UP000515743"/>
    </source>
</evidence>
<dbReference type="SUPFAM" id="SSF53067">
    <property type="entry name" value="Actin-like ATPase domain"/>
    <property type="match status" value="1"/>
</dbReference>
<dbReference type="RefSeq" id="WP_185175071.1">
    <property type="nucleotide sequence ID" value="NZ_CP059404.1"/>
</dbReference>
<evidence type="ECO:0000313" key="1">
    <source>
        <dbReference type="EMBL" id="QNE88681.1"/>
    </source>
</evidence>